<organism evidence="2 3">
    <name type="scientific">Stylosanthes scabra</name>
    <dbReference type="NCBI Taxonomy" id="79078"/>
    <lineage>
        <taxon>Eukaryota</taxon>
        <taxon>Viridiplantae</taxon>
        <taxon>Streptophyta</taxon>
        <taxon>Embryophyta</taxon>
        <taxon>Tracheophyta</taxon>
        <taxon>Spermatophyta</taxon>
        <taxon>Magnoliopsida</taxon>
        <taxon>eudicotyledons</taxon>
        <taxon>Gunneridae</taxon>
        <taxon>Pentapetalae</taxon>
        <taxon>rosids</taxon>
        <taxon>fabids</taxon>
        <taxon>Fabales</taxon>
        <taxon>Fabaceae</taxon>
        <taxon>Papilionoideae</taxon>
        <taxon>50 kb inversion clade</taxon>
        <taxon>dalbergioids sensu lato</taxon>
        <taxon>Dalbergieae</taxon>
        <taxon>Pterocarpus clade</taxon>
        <taxon>Stylosanthes</taxon>
    </lineage>
</organism>
<dbReference type="EMBL" id="JASCZI010273469">
    <property type="protein sequence ID" value="MED6224891.1"/>
    <property type="molecule type" value="Genomic_DNA"/>
</dbReference>
<feature type="region of interest" description="Disordered" evidence="1">
    <location>
        <begin position="212"/>
        <end position="235"/>
    </location>
</feature>
<comment type="caution">
    <text evidence="2">The sequence shown here is derived from an EMBL/GenBank/DDBJ whole genome shotgun (WGS) entry which is preliminary data.</text>
</comment>
<evidence type="ECO:0000313" key="2">
    <source>
        <dbReference type="EMBL" id="MED6224891.1"/>
    </source>
</evidence>
<sequence length="420" mass="48224">MEHERKRSHDEQRREDESSTGNLNTQNQQMRTQKSYKEAVLTDVNKANRDNIEWLQRSLVGETLMPYNYNELKGKVICDWDSMERASMLGSMKLLMVFNSVESMEEAFNSPQLWNHFLEVRKWSSGEANSSRRAWIEVIGLLLHGWSEENIRRIGEGPMIQALVDVFIEGEAFRILVREIGSMNTYQVGKLVQMGVVDENDGEARNKMEDEGMEQDGNMDNGGHEGEAGEDERLEEEFETSRVEETQMMRVQEAGQTEDWVDNRQVIVGSSIDNPTKTQTWDIDRMTEEVIRERVQVNQTNPIGPELEVDSDEAQVLVDDPDSKAPPGFDTILAKERCLQKGKAKARVERKEKVESSKRKKKRTTIKLKEILADKARRVTRASTKKIRKVESITKHNTEGERVSSEDEIEEAGDEEIGRT</sequence>
<feature type="region of interest" description="Disordered" evidence="1">
    <location>
        <begin position="390"/>
        <end position="420"/>
    </location>
</feature>
<feature type="compositionally biased region" description="Basic and acidic residues" evidence="1">
    <location>
        <begin position="390"/>
        <end position="405"/>
    </location>
</feature>
<keyword evidence="3" id="KW-1185">Reference proteome</keyword>
<reference evidence="2 3" key="1">
    <citation type="journal article" date="2023" name="Plants (Basel)">
        <title>Bridging the Gap: Combining Genomics and Transcriptomics Approaches to Understand Stylosanthes scabra, an Orphan Legume from the Brazilian Caatinga.</title>
        <authorList>
            <person name="Ferreira-Neto J.R.C."/>
            <person name="da Silva M.D."/>
            <person name="Binneck E."/>
            <person name="de Melo N.F."/>
            <person name="da Silva R.H."/>
            <person name="de Melo A.L.T.M."/>
            <person name="Pandolfi V."/>
            <person name="Bustamante F.O."/>
            <person name="Brasileiro-Vidal A.C."/>
            <person name="Benko-Iseppon A.M."/>
        </authorList>
    </citation>
    <scope>NUCLEOTIDE SEQUENCE [LARGE SCALE GENOMIC DNA]</scope>
    <source>
        <tissue evidence="2">Leaves</tissue>
    </source>
</reference>
<accession>A0ABU6ZSZ6</accession>
<feature type="compositionally biased region" description="Polar residues" evidence="1">
    <location>
        <begin position="19"/>
        <end position="33"/>
    </location>
</feature>
<feature type="compositionally biased region" description="Basic and acidic residues" evidence="1">
    <location>
        <begin position="1"/>
        <end position="17"/>
    </location>
</feature>
<name>A0ABU6ZSZ6_9FABA</name>
<feature type="compositionally biased region" description="Acidic residues" evidence="1">
    <location>
        <begin position="406"/>
        <end position="420"/>
    </location>
</feature>
<evidence type="ECO:0008006" key="4">
    <source>
        <dbReference type="Google" id="ProtNLM"/>
    </source>
</evidence>
<proteinExistence type="predicted"/>
<gene>
    <name evidence="2" type="ORF">PIB30_088507</name>
</gene>
<dbReference type="Proteomes" id="UP001341840">
    <property type="component" value="Unassembled WGS sequence"/>
</dbReference>
<feature type="region of interest" description="Disordered" evidence="1">
    <location>
        <begin position="1"/>
        <end position="35"/>
    </location>
</feature>
<protein>
    <recommendedName>
        <fullName evidence="4">DUF4283 domain-containing protein</fullName>
    </recommendedName>
</protein>
<evidence type="ECO:0000313" key="3">
    <source>
        <dbReference type="Proteomes" id="UP001341840"/>
    </source>
</evidence>
<evidence type="ECO:0000256" key="1">
    <source>
        <dbReference type="SAM" id="MobiDB-lite"/>
    </source>
</evidence>